<comment type="caution">
    <text evidence="2">The sequence shown here is derived from an EMBL/GenBank/DDBJ whole genome shotgun (WGS) entry which is preliminary data.</text>
</comment>
<evidence type="ECO:0000313" key="3">
    <source>
        <dbReference type="Proteomes" id="UP000607653"/>
    </source>
</evidence>
<protein>
    <submittedName>
        <fullName evidence="2">Uncharacterized protein</fullName>
    </submittedName>
</protein>
<feature type="region of interest" description="Disordered" evidence="1">
    <location>
        <begin position="21"/>
        <end position="58"/>
    </location>
</feature>
<proteinExistence type="predicted"/>
<evidence type="ECO:0000256" key="1">
    <source>
        <dbReference type="SAM" id="MobiDB-lite"/>
    </source>
</evidence>
<name>A0A822Y406_NELNU</name>
<organism evidence="2 3">
    <name type="scientific">Nelumbo nucifera</name>
    <name type="common">Sacred lotus</name>
    <dbReference type="NCBI Taxonomy" id="4432"/>
    <lineage>
        <taxon>Eukaryota</taxon>
        <taxon>Viridiplantae</taxon>
        <taxon>Streptophyta</taxon>
        <taxon>Embryophyta</taxon>
        <taxon>Tracheophyta</taxon>
        <taxon>Spermatophyta</taxon>
        <taxon>Magnoliopsida</taxon>
        <taxon>Proteales</taxon>
        <taxon>Nelumbonaceae</taxon>
        <taxon>Nelumbo</taxon>
    </lineage>
</organism>
<feature type="compositionally biased region" description="Basic residues" evidence="1">
    <location>
        <begin position="29"/>
        <end position="38"/>
    </location>
</feature>
<reference evidence="2 3" key="1">
    <citation type="journal article" date="2020" name="Mol. Biol. Evol.">
        <title>Distinct Expression and Methylation Patterns for Genes with Different Fates following a Single Whole-Genome Duplication in Flowering Plants.</title>
        <authorList>
            <person name="Shi T."/>
            <person name="Rahmani R.S."/>
            <person name="Gugger P.F."/>
            <person name="Wang M."/>
            <person name="Li H."/>
            <person name="Zhang Y."/>
            <person name="Li Z."/>
            <person name="Wang Q."/>
            <person name="Van de Peer Y."/>
            <person name="Marchal K."/>
            <person name="Chen J."/>
        </authorList>
    </citation>
    <scope>NUCLEOTIDE SEQUENCE [LARGE SCALE GENOMIC DNA]</scope>
    <source>
        <tissue evidence="2">Leaf</tissue>
    </source>
</reference>
<keyword evidence="3" id="KW-1185">Reference proteome</keyword>
<evidence type="ECO:0000313" key="2">
    <source>
        <dbReference type="EMBL" id="DAD27002.1"/>
    </source>
</evidence>
<dbReference type="EMBL" id="DUZY01000002">
    <property type="protein sequence ID" value="DAD27002.1"/>
    <property type="molecule type" value="Genomic_DNA"/>
</dbReference>
<dbReference type="AlphaFoldDB" id="A0A822Y406"/>
<dbReference type="Proteomes" id="UP000607653">
    <property type="component" value="Unassembled WGS sequence"/>
</dbReference>
<accession>A0A822Y406</accession>
<gene>
    <name evidence="2" type="ORF">HUJ06_028470</name>
</gene>
<sequence length="74" mass="8391">MSFLTLPPRKMIKQNKKPCHTLASTLQSNKKRGKRKNQRNTCESEATNIAGKKGKRRGKKNYMGLASLLMTIND</sequence>